<evidence type="ECO:0008006" key="4">
    <source>
        <dbReference type="Google" id="ProtNLM"/>
    </source>
</evidence>
<feature type="transmembrane region" description="Helical" evidence="1">
    <location>
        <begin position="74"/>
        <end position="96"/>
    </location>
</feature>
<organism evidence="2 3">
    <name type="scientific">Microbispora oryzae</name>
    <dbReference type="NCBI Taxonomy" id="2806554"/>
    <lineage>
        <taxon>Bacteria</taxon>
        <taxon>Bacillati</taxon>
        <taxon>Actinomycetota</taxon>
        <taxon>Actinomycetes</taxon>
        <taxon>Streptosporangiales</taxon>
        <taxon>Streptosporangiaceae</taxon>
        <taxon>Microbispora</taxon>
    </lineage>
</organism>
<dbReference type="AlphaFoldDB" id="A0A940WTP4"/>
<feature type="transmembrane region" description="Helical" evidence="1">
    <location>
        <begin position="42"/>
        <end position="62"/>
    </location>
</feature>
<dbReference type="RefSeq" id="WP_210158104.1">
    <property type="nucleotide sequence ID" value="NZ_JAFCNB010000014.1"/>
</dbReference>
<keyword evidence="1" id="KW-0472">Membrane</keyword>
<evidence type="ECO:0000313" key="2">
    <source>
        <dbReference type="EMBL" id="MBP2706824.1"/>
    </source>
</evidence>
<dbReference type="Proteomes" id="UP000674234">
    <property type="component" value="Unassembled WGS sequence"/>
</dbReference>
<keyword evidence="1" id="KW-1133">Transmembrane helix</keyword>
<evidence type="ECO:0000313" key="3">
    <source>
        <dbReference type="Proteomes" id="UP000674234"/>
    </source>
</evidence>
<keyword evidence="3" id="KW-1185">Reference proteome</keyword>
<keyword evidence="1" id="KW-0812">Transmembrane</keyword>
<sequence length="163" mass="18545">MDQKNPFETPNTYRLHRSEYLVGFGISTALIVWHWHEIRWLPAIGLFLYIDLIGYIPGAIAFHRSKTKRISKVYYVLYNTMHSLITQTAVAGLWMWLIGPEWALLVIPFHLFGDRGLFGNFLKPFDLPFEPVAQPAYRQLLATIQGENRPVPGAAAMRSGASG</sequence>
<reference evidence="2" key="1">
    <citation type="submission" date="2021-02" db="EMBL/GenBank/DDBJ databases">
        <title>Draft genome sequence of Microbispora sp. RL4-1S isolated from rice leaves in Thailand.</title>
        <authorList>
            <person name="Muangham S."/>
            <person name="Duangmal K."/>
        </authorList>
    </citation>
    <scope>NUCLEOTIDE SEQUENCE</scope>
    <source>
        <strain evidence="2">RL4-1S</strain>
    </source>
</reference>
<accession>A0A940WTP4</accession>
<gene>
    <name evidence="2" type="ORF">JOL79_23745</name>
</gene>
<dbReference type="EMBL" id="JAFCNB010000014">
    <property type="protein sequence ID" value="MBP2706824.1"/>
    <property type="molecule type" value="Genomic_DNA"/>
</dbReference>
<feature type="transmembrane region" description="Helical" evidence="1">
    <location>
        <begin position="20"/>
        <end position="36"/>
    </location>
</feature>
<name>A0A940WTP4_9ACTN</name>
<evidence type="ECO:0000256" key="1">
    <source>
        <dbReference type="SAM" id="Phobius"/>
    </source>
</evidence>
<protein>
    <recommendedName>
        <fullName evidence="4">Integral membrane protein</fullName>
    </recommendedName>
</protein>
<proteinExistence type="predicted"/>
<comment type="caution">
    <text evidence="2">The sequence shown here is derived from an EMBL/GenBank/DDBJ whole genome shotgun (WGS) entry which is preliminary data.</text>
</comment>